<accession>A0A6P8HAV4</accession>
<dbReference type="SMART" id="SM00043">
    <property type="entry name" value="CY"/>
    <property type="match status" value="1"/>
</dbReference>
<dbReference type="Gene3D" id="3.10.450.10">
    <property type="match status" value="1"/>
</dbReference>
<evidence type="ECO:0000256" key="5">
    <source>
        <dbReference type="ARBA" id="ARBA00022704"/>
    </source>
</evidence>
<dbReference type="InterPro" id="IPR046350">
    <property type="entry name" value="Cystatin_sf"/>
</dbReference>
<evidence type="ECO:0000256" key="3">
    <source>
        <dbReference type="ARBA" id="ARBA00022490"/>
    </source>
</evidence>
<gene>
    <name evidence="8" type="primary">LOC116289937</name>
</gene>
<evidence type="ECO:0000256" key="1">
    <source>
        <dbReference type="ARBA" id="ARBA00004496"/>
    </source>
</evidence>
<keyword evidence="4" id="KW-0646">Protease inhibitor</keyword>
<dbReference type="GeneID" id="116289937"/>
<dbReference type="PANTHER" id="PTHR11414">
    <property type="entry name" value="CYSTATIN FAMILY MEMBER"/>
    <property type="match status" value="1"/>
</dbReference>
<evidence type="ECO:0000313" key="8">
    <source>
        <dbReference type="RefSeq" id="XP_031552751.1"/>
    </source>
</evidence>
<dbReference type="Proteomes" id="UP000515163">
    <property type="component" value="Unplaced"/>
</dbReference>
<sequence length="98" mass="10736">MSCGGLTDQKTADAEIQKICDEIKTAAEGKAGKSFSRFEAKFYASQVVAGTNFFIKVHVGEDSYVHVRVFRSLPHAGSTLELDSIQVDKSEADPITYF</sequence>
<dbReference type="RefSeq" id="XP_031552751.1">
    <property type="nucleotide sequence ID" value="XM_031696891.1"/>
</dbReference>
<dbReference type="PRINTS" id="PR00295">
    <property type="entry name" value="STEFINA"/>
</dbReference>
<comment type="subcellular location">
    <subcellularLocation>
        <location evidence="1">Cytoplasm</location>
    </subcellularLocation>
</comment>
<comment type="similarity">
    <text evidence="2">Belongs to the cystatin family.</text>
</comment>
<dbReference type="InParanoid" id="A0A6P8HAV4"/>
<evidence type="ECO:0000313" key="7">
    <source>
        <dbReference type="Proteomes" id="UP000515163"/>
    </source>
</evidence>
<dbReference type="OrthoDB" id="2429551at2759"/>
<dbReference type="SUPFAM" id="SSF54403">
    <property type="entry name" value="Cystatin/monellin"/>
    <property type="match status" value="1"/>
</dbReference>
<dbReference type="GO" id="GO:0004869">
    <property type="term" value="F:cysteine-type endopeptidase inhibitor activity"/>
    <property type="evidence" value="ECO:0007669"/>
    <property type="project" value="UniProtKB-KW"/>
</dbReference>
<dbReference type="KEGG" id="aten:116289937"/>
<dbReference type="InterPro" id="IPR000010">
    <property type="entry name" value="Cystatin_dom"/>
</dbReference>
<proteinExistence type="inferred from homology"/>
<evidence type="ECO:0000259" key="6">
    <source>
        <dbReference type="SMART" id="SM00043"/>
    </source>
</evidence>
<dbReference type="CDD" id="cd00042">
    <property type="entry name" value="CY"/>
    <property type="match status" value="1"/>
</dbReference>
<evidence type="ECO:0000256" key="2">
    <source>
        <dbReference type="ARBA" id="ARBA00009403"/>
    </source>
</evidence>
<dbReference type="FunCoup" id="A0A6P8HAV4">
    <property type="interactions" value="667"/>
</dbReference>
<dbReference type="FunFam" id="3.10.450.10:FF:000001">
    <property type="entry name" value="Cystatin-A"/>
    <property type="match status" value="1"/>
</dbReference>
<organism evidence="7 8">
    <name type="scientific">Actinia tenebrosa</name>
    <name type="common">Australian red waratah sea anemone</name>
    <dbReference type="NCBI Taxonomy" id="6105"/>
    <lineage>
        <taxon>Eukaryota</taxon>
        <taxon>Metazoa</taxon>
        <taxon>Cnidaria</taxon>
        <taxon>Anthozoa</taxon>
        <taxon>Hexacorallia</taxon>
        <taxon>Actiniaria</taxon>
        <taxon>Actiniidae</taxon>
        <taxon>Actinia</taxon>
    </lineage>
</organism>
<dbReference type="PROSITE" id="PS00287">
    <property type="entry name" value="CYSTATIN"/>
    <property type="match status" value="1"/>
</dbReference>
<evidence type="ECO:0000256" key="4">
    <source>
        <dbReference type="ARBA" id="ARBA00022690"/>
    </source>
</evidence>
<keyword evidence="3" id="KW-0963">Cytoplasm</keyword>
<dbReference type="InterPro" id="IPR001713">
    <property type="entry name" value="Prot_inh_stefin"/>
</dbReference>
<feature type="domain" description="Cystatin" evidence="6">
    <location>
        <begin position="1"/>
        <end position="98"/>
    </location>
</feature>
<dbReference type="GO" id="GO:0005829">
    <property type="term" value="C:cytosol"/>
    <property type="evidence" value="ECO:0007669"/>
    <property type="project" value="TreeGrafter"/>
</dbReference>
<protein>
    <submittedName>
        <fullName evidence="8">Cystatin-B-like</fullName>
    </submittedName>
</protein>
<dbReference type="Pfam" id="PF00031">
    <property type="entry name" value="Cystatin"/>
    <property type="match status" value="1"/>
</dbReference>
<name>A0A6P8HAV4_ACTTE</name>
<dbReference type="InterPro" id="IPR018073">
    <property type="entry name" value="Prot_inh_cystat_CS"/>
</dbReference>
<dbReference type="AlphaFoldDB" id="A0A6P8HAV4"/>
<reference evidence="8" key="1">
    <citation type="submission" date="2025-08" db="UniProtKB">
        <authorList>
            <consortium name="RefSeq"/>
        </authorList>
    </citation>
    <scope>IDENTIFICATION</scope>
    <source>
        <tissue evidence="8">Tentacle</tissue>
    </source>
</reference>
<keyword evidence="7" id="KW-1185">Reference proteome</keyword>
<keyword evidence="5" id="KW-0789">Thiol protease inhibitor</keyword>
<dbReference type="PANTHER" id="PTHR11414:SF21">
    <property type="entry name" value="CYSTATIN 14A, TANDEM DUPLICATE 1-RELATED"/>
    <property type="match status" value="1"/>
</dbReference>